<proteinExistence type="predicted"/>
<dbReference type="AlphaFoldDB" id="A0AAW3V894"/>
<evidence type="ECO:0000313" key="2">
    <source>
        <dbReference type="EMBL" id="MBB6206226.1"/>
    </source>
</evidence>
<reference evidence="2 3" key="1">
    <citation type="submission" date="2020-08" db="EMBL/GenBank/DDBJ databases">
        <title>Genomic Encyclopedia of Type Strains, Phase IV (KMG-V): Genome sequencing to study the core and pangenomes of soil and plant-associated prokaryotes.</title>
        <authorList>
            <person name="Whitman W."/>
        </authorList>
    </citation>
    <scope>NUCLEOTIDE SEQUENCE [LARGE SCALE GENOMIC DNA]</scope>
    <source>
        <strain evidence="2 3">SEMIA 4013</strain>
    </source>
</reference>
<evidence type="ECO:0000313" key="3">
    <source>
        <dbReference type="Proteomes" id="UP000518681"/>
    </source>
</evidence>
<name>A0AAW3V894_9BURK</name>
<dbReference type="EMBL" id="JACIIK010000016">
    <property type="protein sequence ID" value="MBB6206226.1"/>
    <property type="molecule type" value="Genomic_DNA"/>
</dbReference>
<gene>
    <name evidence="2" type="ORF">GGD69_007124</name>
</gene>
<feature type="transmembrane region" description="Helical" evidence="1">
    <location>
        <begin position="20"/>
        <end position="40"/>
    </location>
</feature>
<accession>A0AAW3V894</accession>
<keyword evidence="1" id="KW-1133">Transmembrane helix</keyword>
<comment type="caution">
    <text evidence="2">The sequence shown here is derived from an EMBL/GenBank/DDBJ whole genome shotgun (WGS) entry which is preliminary data.</text>
</comment>
<keyword evidence="1" id="KW-0812">Transmembrane</keyword>
<organism evidence="2 3">
    <name type="scientific">Paraburkholderia fungorum</name>
    <dbReference type="NCBI Taxonomy" id="134537"/>
    <lineage>
        <taxon>Bacteria</taxon>
        <taxon>Pseudomonadati</taxon>
        <taxon>Pseudomonadota</taxon>
        <taxon>Betaproteobacteria</taxon>
        <taxon>Burkholderiales</taxon>
        <taxon>Burkholderiaceae</taxon>
        <taxon>Paraburkholderia</taxon>
    </lineage>
</organism>
<sequence>MHQSVLLSILQMSMQGEGTVAIGALGALGAIDSIGAALALA</sequence>
<keyword evidence="1" id="KW-0472">Membrane</keyword>
<protein>
    <submittedName>
        <fullName evidence="2">Uncharacterized protein</fullName>
    </submittedName>
</protein>
<evidence type="ECO:0000256" key="1">
    <source>
        <dbReference type="SAM" id="Phobius"/>
    </source>
</evidence>
<dbReference type="Proteomes" id="UP000518681">
    <property type="component" value="Unassembled WGS sequence"/>
</dbReference>